<name>A0A934NV04_9NOCA</name>
<dbReference type="RefSeq" id="WP_199706850.1">
    <property type="nucleotide sequence ID" value="NZ_JAEMNV010000008.1"/>
</dbReference>
<dbReference type="Gene3D" id="1.10.357.10">
    <property type="entry name" value="Tetracycline Repressor, domain 2"/>
    <property type="match status" value="1"/>
</dbReference>
<evidence type="ECO:0000313" key="2">
    <source>
        <dbReference type="EMBL" id="MBJ8341783.1"/>
    </source>
</evidence>
<proteinExistence type="predicted"/>
<dbReference type="AlphaFoldDB" id="A0A934NV04"/>
<evidence type="ECO:0000313" key="3">
    <source>
        <dbReference type="Proteomes" id="UP000655868"/>
    </source>
</evidence>
<reference evidence="2" key="1">
    <citation type="submission" date="2020-12" db="EMBL/GenBank/DDBJ databases">
        <title>Antrihabitans popcorni sp. nov. and Antrihabitans auranticaus sp. nov., isolated from a larva cave.</title>
        <authorList>
            <person name="Lee S.D."/>
            <person name="Kim I.S."/>
        </authorList>
    </citation>
    <scope>NUCLEOTIDE SEQUENCE</scope>
    <source>
        <strain evidence="2">YC3-6</strain>
    </source>
</reference>
<dbReference type="SUPFAM" id="SSF48498">
    <property type="entry name" value="Tetracyclin repressor-like, C-terminal domain"/>
    <property type="match status" value="1"/>
</dbReference>
<dbReference type="Pfam" id="PF17920">
    <property type="entry name" value="TetR_C_16"/>
    <property type="match status" value="1"/>
</dbReference>
<dbReference type="InterPro" id="IPR041678">
    <property type="entry name" value="TetR_C_16"/>
</dbReference>
<comment type="caution">
    <text evidence="2">The sequence shown here is derived from an EMBL/GenBank/DDBJ whole genome shotgun (WGS) entry which is preliminary data.</text>
</comment>
<dbReference type="InterPro" id="IPR036271">
    <property type="entry name" value="Tet_transcr_reg_TetR-rel_C_sf"/>
</dbReference>
<organism evidence="2 3">
    <name type="scientific">Antrihabitans stalagmiti</name>
    <dbReference type="NCBI Taxonomy" id="2799499"/>
    <lineage>
        <taxon>Bacteria</taxon>
        <taxon>Bacillati</taxon>
        <taxon>Actinomycetota</taxon>
        <taxon>Actinomycetes</taxon>
        <taxon>Mycobacteriales</taxon>
        <taxon>Nocardiaceae</taxon>
        <taxon>Antrihabitans</taxon>
    </lineage>
</organism>
<dbReference type="Proteomes" id="UP000655868">
    <property type="component" value="Unassembled WGS sequence"/>
</dbReference>
<sequence>MSNESGAAGFAGKHLDAVAAKLRLPIRTPDFIDRLITGTAEELGTRTLRQLIVTWDAAGGGPFAATTVGAVSATKAVETLQALFIGPIFEKLLVAIGADDIPLRASLCASQLVGLGMMRYAARTEPIASADVDTLVAAIAPTLQRYLVGEIA</sequence>
<keyword evidence="3" id="KW-1185">Reference proteome</keyword>
<protein>
    <recommendedName>
        <fullName evidence="1">Tetracyclin repressor-like C-terminal domain-containing protein</fullName>
    </recommendedName>
</protein>
<feature type="domain" description="Tetracyclin repressor-like C-terminal" evidence="1">
    <location>
        <begin position="41"/>
        <end position="147"/>
    </location>
</feature>
<dbReference type="EMBL" id="JAEMNV010000008">
    <property type="protein sequence ID" value="MBJ8341783.1"/>
    <property type="molecule type" value="Genomic_DNA"/>
</dbReference>
<gene>
    <name evidence="2" type="ORF">JGU71_23125</name>
</gene>
<accession>A0A934NV04</accession>
<evidence type="ECO:0000259" key="1">
    <source>
        <dbReference type="Pfam" id="PF17920"/>
    </source>
</evidence>